<dbReference type="GO" id="GO:0046872">
    <property type="term" value="F:metal ion binding"/>
    <property type="evidence" value="ECO:0007669"/>
    <property type="project" value="UniProtKB-KW"/>
</dbReference>
<dbReference type="GO" id="GO:0005739">
    <property type="term" value="C:mitochondrion"/>
    <property type="evidence" value="ECO:0007669"/>
    <property type="project" value="TreeGrafter"/>
</dbReference>
<comment type="cofactor">
    <cofactor evidence="2">
        <name>Mg(2+)</name>
        <dbReference type="ChEBI" id="CHEBI:18420"/>
    </cofactor>
</comment>
<protein>
    <recommendedName>
        <fullName evidence="8">Nudix hydrolase domain-containing protein</fullName>
    </recommendedName>
</protein>
<feature type="domain" description="Nudix hydrolase" evidence="8">
    <location>
        <begin position="21"/>
        <end position="220"/>
    </location>
</feature>
<dbReference type="PROSITE" id="PS51462">
    <property type="entry name" value="NUDIX"/>
    <property type="match status" value="1"/>
</dbReference>
<gene>
    <name evidence="9" type="ORF">IE81DRAFT_321119</name>
</gene>
<evidence type="ECO:0000256" key="5">
    <source>
        <dbReference type="ARBA" id="ARBA00022842"/>
    </source>
</evidence>
<feature type="region of interest" description="Disordered" evidence="7">
    <location>
        <begin position="398"/>
        <end position="421"/>
    </location>
</feature>
<dbReference type="GeneID" id="37035113"/>
<keyword evidence="5" id="KW-0460">Magnesium</keyword>
<sequence length="468" mass="49728">MSGDAHTGSSKDDGEIGLPMTPRLSSTLVILAPSRSSGSTRSWEAPWMRTLMVQRSSRKGSSFRSAVVFPGGVVDDADFETAEIACEAKTYNDEKERKAEVKELAIRIAAVRETFEETGLLLVPSRAEARGSIPRCRAVGAGEAGMSVEEWTAMRDKVHTSAKTFLPFLQKVYERSIGSGFPKESIPVANMAAYSRWITPKTVVRPAKRFDAHFMLTVLDAEDVLSPAGPGPSGVERMASGDVSGLSADQQEVQMLRTDTPAELVEEALAQKLIMFPPQFYILADLASALAQPVEEPLSTIRPLIFSDPKSRDADQSSSAHGGPASSATVSSVITESRKASMSPMGQLTAVEPRAVVESGAPVPSKAGAAEEQGQQYAFPLVLPGDVASSAPQRLAAGLPARAPGRRQGREAPPPPLNRVIVSPRAGNLSVCGVIRRGMPGLHDFTFGWPGLEPAVKDGAETAATARL</sequence>
<dbReference type="InterPro" id="IPR000086">
    <property type="entry name" value="NUDIX_hydrolase_dom"/>
</dbReference>
<dbReference type="InParanoid" id="A0A316W3P5"/>
<dbReference type="GO" id="GO:0016818">
    <property type="term" value="F:hydrolase activity, acting on acid anhydrides, in phosphorus-containing anhydrides"/>
    <property type="evidence" value="ECO:0007669"/>
    <property type="project" value="InterPro"/>
</dbReference>
<organism evidence="9 10">
    <name type="scientific">Ceraceosorus guamensis</name>
    <dbReference type="NCBI Taxonomy" id="1522189"/>
    <lineage>
        <taxon>Eukaryota</taxon>
        <taxon>Fungi</taxon>
        <taxon>Dikarya</taxon>
        <taxon>Basidiomycota</taxon>
        <taxon>Ustilaginomycotina</taxon>
        <taxon>Exobasidiomycetes</taxon>
        <taxon>Ceraceosorales</taxon>
        <taxon>Ceraceosoraceae</taxon>
        <taxon>Ceraceosorus</taxon>
    </lineage>
</organism>
<evidence type="ECO:0000256" key="1">
    <source>
        <dbReference type="ARBA" id="ARBA00001936"/>
    </source>
</evidence>
<evidence type="ECO:0000256" key="6">
    <source>
        <dbReference type="ARBA" id="ARBA00023211"/>
    </source>
</evidence>
<dbReference type="Gene3D" id="3.90.79.10">
    <property type="entry name" value="Nucleoside Triphosphate Pyrophosphohydrolase"/>
    <property type="match status" value="1"/>
</dbReference>
<evidence type="ECO:0000256" key="4">
    <source>
        <dbReference type="ARBA" id="ARBA00022801"/>
    </source>
</evidence>
<comment type="cofactor">
    <cofactor evidence="1">
        <name>Mn(2+)</name>
        <dbReference type="ChEBI" id="CHEBI:29035"/>
    </cofactor>
</comment>
<evidence type="ECO:0000313" key="9">
    <source>
        <dbReference type="EMBL" id="PWN44506.1"/>
    </source>
</evidence>
<dbReference type="InterPro" id="IPR015797">
    <property type="entry name" value="NUDIX_hydrolase-like_dom_sf"/>
</dbReference>
<name>A0A316W3P5_9BASI</name>
<dbReference type="PANTHER" id="PTHR12318:SF0">
    <property type="entry name" value="ACYL-COENZYME A DIPHOSPHATASE NUDT19"/>
    <property type="match status" value="1"/>
</dbReference>
<evidence type="ECO:0000256" key="3">
    <source>
        <dbReference type="ARBA" id="ARBA00022723"/>
    </source>
</evidence>
<dbReference type="SUPFAM" id="SSF55811">
    <property type="entry name" value="Nudix"/>
    <property type="match status" value="1"/>
</dbReference>
<keyword evidence="3" id="KW-0479">Metal-binding</keyword>
<dbReference type="EMBL" id="KZ819360">
    <property type="protein sequence ID" value="PWN44506.1"/>
    <property type="molecule type" value="Genomic_DNA"/>
</dbReference>
<feature type="compositionally biased region" description="Low complexity" evidence="7">
    <location>
        <begin position="317"/>
        <end position="328"/>
    </location>
</feature>
<dbReference type="PANTHER" id="PTHR12318">
    <property type="entry name" value="TESTOSTERONE-REGULATED PROTEIN RP2"/>
    <property type="match status" value="1"/>
</dbReference>
<evidence type="ECO:0000256" key="7">
    <source>
        <dbReference type="SAM" id="MobiDB-lite"/>
    </source>
</evidence>
<evidence type="ECO:0000256" key="2">
    <source>
        <dbReference type="ARBA" id="ARBA00001946"/>
    </source>
</evidence>
<proteinExistence type="predicted"/>
<feature type="region of interest" description="Disordered" evidence="7">
    <location>
        <begin position="307"/>
        <end position="346"/>
    </location>
</feature>
<dbReference type="Proteomes" id="UP000245783">
    <property type="component" value="Unassembled WGS sequence"/>
</dbReference>
<dbReference type="AlphaFoldDB" id="A0A316W3P5"/>
<reference evidence="9 10" key="1">
    <citation type="journal article" date="2018" name="Mol. Biol. Evol.">
        <title>Broad Genomic Sampling Reveals a Smut Pathogenic Ancestry of the Fungal Clade Ustilaginomycotina.</title>
        <authorList>
            <person name="Kijpornyongpan T."/>
            <person name="Mondo S.J."/>
            <person name="Barry K."/>
            <person name="Sandor L."/>
            <person name="Lee J."/>
            <person name="Lipzen A."/>
            <person name="Pangilinan J."/>
            <person name="LaButti K."/>
            <person name="Hainaut M."/>
            <person name="Henrissat B."/>
            <person name="Grigoriev I.V."/>
            <person name="Spatafora J.W."/>
            <person name="Aime M.C."/>
        </authorList>
    </citation>
    <scope>NUCLEOTIDE SEQUENCE [LARGE SCALE GENOMIC DNA]</scope>
    <source>
        <strain evidence="9 10">MCA 4658</strain>
    </source>
</reference>
<evidence type="ECO:0000259" key="8">
    <source>
        <dbReference type="PROSITE" id="PS51462"/>
    </source>
</evidence>
<accession>A0A316W3P5</accession>
<feature type="region of interest" description="Disordered" evidence="7">
    <location>
        <begin position="1"/>
        <end position="21"/>
    </location>
</feature>
<dbReference type="RefSeq" id="XP_025371666.1">
    <property type="nucleotide sequence ID" value="XM_025513243.1"/>
</dbReference>
<keyword evidence="10" id="KW-1185">Reference proteome</keyword>
<keyword evidence="4" id="KW-0378">Hydrolase</keyword>
<keyword evidence="6" id="KW-0464">Manganese</keyword>
<dbReference type="InterPro" id="IPR039121">
    <property type="entry name" value="NUDT19"/>
</dbReference>
<dbReference type="OrthoDB" id="1695362at2759"/>
<dbReference type="STRING" id="1522189.A0A316W3P5"/>
<evidence type="ECO:0000313" key="10">
    <source>
        <dbReference type="Proteomes" id="UP000245783"/>
    </source>
</evidence>